<dbReference type="Proteomes" id="UP000606194">
    <property type="component" value="Unassembled WGS sequence"/>
</dbReference>
<evidence type="ECO:0000256" key="4">
    <source>
        <dbReference type="PROSITE-ProRule" id="PRU00335"/>
    </source>
</evidence>
<gene>
    <name evidence="6" type="ORF">GCM10010269_79070</name>
</gene>
<dbReference type="RefSeq" id="WP_190154136.1">
    <property type="nucleotide sequence ID" value="NZ_BMTL01000056.1"/>
</dbReference>
<keyword evidence="3" id="KW-0804">Transcription</keyword>
<dbReference type="Pfam" id="PF00440">
    <property type="entry name" value="TetR_N"/>
    <property type="match status" value="1"/>
</dbReference>
<organism evidence="6 7">
    <name type="scientific">Streptomyces humidus</name>
    <dbReference type="NCBI Taxonomy" id="52259"/>
    <lineage>
        <taxon>Bacteria</taxon>
        <taxon>Bacillati</taxon>
        <taxon>Actinomycetota</taxon>
        <taxon>Actinomycetes</taxon>
        <taxon>Kitasatosporales</taxon>
        <taxon>Streptomycetaceae</taxon>
        <taxon>Streptomyces</taxon>
    </lineage>
</organism>
<reference evidence="6" key="2">
    <citation type="submission" date="2020-09" db="EMBL/GenBank/DDBJ databases">
        <authorList>
            <person name="Sun Q."/>
            <person name="Ohkuma M."/>
        </authorList>
    </citation>
    <scope>NUCLEOTIDE SEQUENCE</scope>
    <source>
        <strain evidence="6">JCM 4386</strain>
    </source>
</reference>
<evidence type="ECO:0000313" key="7">
    <source>
        <dbReference type="Proteomes" id="UP000606194"/>
    </source>
</evidence>
<comment type="caution">
    <text evidence="6">The sequence shown here is derived from an EMBL/GenBank/DDBJ whole genome shotgun (WGS) entry which is preliminary data.</text>
</comment>
<name>A0A918LBR3_9ACTN</name>
<dbReference type="InterPro" id="IPR041583">
    <property type="entry name" value="TetR_C_31"/>
</dbReference>
<evidence type="ECO:0000256" key="3">
    <source>
        <dbReference type="ARBA" id="ARBA00023163"/>
    </source>
</evidence>
<dbReference type="PANTHER" id="PTHR47506:SF6">
    <property type="entry name" value="HTH-TYPE TRANSCRIPTIONAL REPRESSOR NEMR"/>
    <property type="match status" value="1"/>
</dbReference>
<dbReference type="SUPFAM" id="SSF46689">
    <property type="entry name" value="Homeodomain-like"/>
    <property type="match status" value="1"/>
</dbReference>
<dbReference type="PROSITE" id="PS50977">
    <property type="entry name" value="HTH_TETR_2"/>
    <property type="match status" value="1"/>
</dbReference>
<dbReference type="PANTHER" id="PTHR47506">
    <property type="entry name" value="TRANSCRIPTIONAL REGULATORY PROTEIN"/>
    <property type="match status" value="1"/>
</dbReference>
<dbReference type="GO" id="GO:0003677">
    <property type="term" value="F:DNA binding"/>
    <property type="evidence" value="ECO:0007669"/>
    <property type="project" value="UniProtKB-UniRule"/>
</dbReference>
<keyword evidence="2 4" id="KW-0238">DNA-binding</keyword>
<evidence type="ECO:0000259" key="5">
    <source>
        <dbReference type="PROSITE" id="PS50977"/>
    </source>
</evidence>
<proteinExistence type="predicted"/>
<reference evidence="6" key="1">
    <citation type="journal article" date="2014" name="Int. J. Syst. Evol. Microbiol.">
        <title>Complete genome sequence of Corynebacterium casei LMG S-19264T (=DSM 44701T), isolated from a smear-ripened cheese.</title>
        <authorList>
            <consortium name="US DOE Joint Genome Institute (JGI-PGF)"/>
            <person name="Walter F."/>
            <person name="Albersmeier A."/>
            <person name="Kalinowski J."/>
            <person name="Ruckert C."/>
        </authorList>
    </citation>
    <scope>NUCLEOTIDE SEQUENCE</scope>
    <source>
        <strain evidence="6">JCM 4386</strain>
    </source>
</reference>
<evidence type="ECO:0000256" key="1">
    <source>
        <dbReference type="ARBA" id="ARBA00023015"/>
    </source>
</evidence>
<dbReference type="InterPro" id="IPR036271">
    <property type="entry name" value="Tet_transcr_reg_TetR-rel_C_sf"/>
</dbReference>
<feature type="domain" description="HTH tetR-type" evidence="5">
    <location>
        <begin position="7"/>
        <end position="67"/>
    </location>
</feature>
<keyword evidence="1" id="KW-0805">Transcription regulation</keyword>
<accession>A0A918LBR3</accession>
<evidence type="ECO:0000256" key="2">
    <source>
        <dbReference type="ARBA" id="ARBA00023125"/>
    </source>
</evidence>
<dbReference type="AlphaFoldDB" id="A0A918LBR3"/>
<dbReference type="Gene3D" id="1.10.357.10">
    <property type="entry name" value="Tetracycline Repressor, domain 2"/>
    <property type="match status" value="1"/>
</dbReference>
<sequence>MARISAEERREQFVRAAIEIMAAEGLEAATTRRIADHAGAPQARFHYAFRDKDELLVAVVEELANRFQKLMDASVNPERGLSATLRAMIESFWEHAVGDEGLQLMQYELAVHTRRKPGLEWLAERQYELLLTAVVERLDQAAEASGTPADTAALARFLVALGDGQLLQYQALRQPGAKERDIDLTHRLALTLAGLDRKA</sequence>
<dbReference type="SUPFAM" id="SSF48498">
    <property type="entry name" value="Tetracyclin repressor-like, C-terminal domain"/>
    <property type="match status" value="1"/>
</dbReference>
<evidence type="ECO:0000313" key="6">
    <source>
        <dbReference type="EMBL" id="GGS28526.1"/>
    </source>
</evidence>
<dbReference type="Pfam" id="PF17940">
    <property type="entry name" value="TetR_C_31"/>
    <property type="match status" value="1"/>
</dbReference>
<keyword evidence="7" id="KW-1185">Reference proteome</keyword>
<dbReference type="EMBL" id="BMTL01000056">
    <property type="protein sequence ID" value="GGS28526.1"/>
    <property type="molecule type" value="Genomic_DNA"/>
</dbReference>
<feature type="DNA-binding region" description="H-T-H motif" evidence="4">
    <location>
        <begin position="30"/>
        <end position="49"/>
    </location>
</feature>
<dbReference type="InterPro" id="IPR001647">
    <property type="entry name" value="HTH_TetR"/>
</dbReference>
<dbReference type="InterPro" id="IPR009057">
    <property type="entry name" value="Homeodomain-like_sf"/>
</dbReference>
<protein>
    <recommendedName>
        <fullName evidence="5">HTH tetR-type domain-containing protein</fullName>
    </recommendedName>
</protein>